<dbReference type="EMBL" id="CAKMUD010000119">
    <property type="protein sequence ID" value="CAH1603040.1"/>
    <property type="molecule type" value="Genomic_DNA"/>
</dbReference>
<reference evidence="1" key="1">
    <citation type="submission" date="2022-01" db="EMBL/GenBank/DDBJ databases">
        <authorList>
            <person name="Lagorce A."/>
        </authorList>
    </citation>
    <scope>NUCLEOTIDE SEQUENCE</scope>
    <source>
        <strain evidence="1">Th15_F1_A12</strain>
    </source>
</reference>
<accession>A0AAU9QVQ8</accession>
<dbReference type="Proteomes" id="UP001295462">
    <property type="component" value="Unassembled WGS sequence"/>
</dbReference>
<organism evidence="1 2">
    <name type="scientific">Vibrio jasicida</name>
    <dbReference type="NCBI Taxonomy" id="766224"/>
    <lineage>
        <taxon>Bacteria</taxon>
        <taxon>Pseudomonadati</taxon>
        <taxon>Pseudomonadota</taxon>
        <taxon>Gammaproteobacteria</taxon>
        <taxon>Vibrionales</taxon>
        <taxon>Vibrionaceae</taxon>
        <taxon>Vibrio</taxon>
    </lineage>
</organism>
<sequence length="44" mass="4842">MRQGVCRLVTLSKYSLTKHKTILAEPFGQRLLVISTALSTSHVG</sequence>
<dbReference type="AlphaFoldDB" id="A0AAU9QVQ8"/>
<comment type="caution">
    <text evidence="1">The sequence shown here is derived from an EMBL/GenBank/DDBJ whole genome shotgun (WGS) entry which is preliminary data.</text>
</comment>
<proteinExistence type="predicted"/>
<name>A0AAU9QVQ8_9VIBR</name>
<evidence type="ECO:0000313" key="2">
    <source>
        <dbReference type="Proteomes" id="UP001295462"/>
    </source>
</evidence>
<gene>
    <name evidence="1" type="ORF">THF1A12_620010</name>
</gene>
<protein>
    <submittedName>
        <fullName evidence="1">Uncharacterized protein</fullName>
    </submittedName>
</protein>
<evidence type="ECO:0000313" key="1">
    <source>
        <dbReference type="EMBL" id="CAH1603040.1"/>
    </source>
</evidence>